<dbReference type="EMBL" id="CABWMV010000007">
    <property type="protein sequence ID" value="VXC66637.1"/>
    <property type="molecule type" value="Genomic_DNA"/>
</dbReference>
<evidence type="ECO:0000313" key="2">
    <source>
        <dbReference type="Proteomes" id="UP000432350"/>
    </source>
</evidence>
<accession>A0A654AFB5</accession>
<gene>
    <name evidence="1" type="ORF">SPHINGO8BC_150383</name>
</gene>
<organism evidence="1 2">
    <name type="scientific">Sphingobacterium multivorum</name>
    <dbReference type="NCBI Taxonomy" id="28454"/>
    <lineage>
        <taxon>Bacteria</taxon>
        <taxon>Pseudomonadati</taxon>
        <taxon>Bacteroidota</taxon>
        <taxon>Sphingobacteriia</taxon>
        <taxon>Sphingobacteriales</taxon>
        <taxon>Sphingobacteriaceae</taxon>
        <taxon>Sphingobacterium</taxon>
    </lineage>
</organism>
<protein>
    <submittedName>
        <fullName evidence="1">Uncharacterized protein</fullName>
    </submittedName>
</protein>
<dbReference type="Proteomes" id="UP000432350">
    <property type="component" value="Unassembled WGS sequence"/>
</dbReference>
<sequence>MQQEIKENNKIKRMKQNYSPKTSLLVASVEGSVVTLKSDKKRMCC</sequence>
<reference evidence="1 2" key="1">
    <citation type="submission" date="2019-10" db="EMBL/GenBank/DDBJ databases">
        <authorList>
            <person name="Karimi E."/>
        </authorList>
    </citation>
    <scope>NUCLEOTIDE SEQUENCE [LARGE SCALE GENOMIC DNA]</scope>
    <source>
        <strain evidence="1">Sphingobacterium sp. 8BC</strain>
    </source>
</reference>
<evidence type="ECO:0000313" key="1">
    <source>
        <dbReference type="EMBL" id="VXC66637.1"/>
    </source>
</evidence>
<name>A0A654AFB5_SPHMU</name>
<dbReference type="AlphaFoldDB" id="A0A654AFB5"/>
<proteinExistence type="predicted"/>